<dbReference type="AlphaFoldDB" id="A0A8C3CEY6"/>
<proteinExistence type="predicted"/>
<evidence type="ECO:0000256" key="1">
    <source>
        <dbReference type="SAM" id="MobiDB-lite"/>
    </source>
</evidence>
<accession>A0A8C3CEY6</accession>
<dbReference type="Ensembl" id="ENSCMMT00000021463.1">
    <property type="protein sequence ID" value="ENSCMMP00000019554.1"/>
    <property type="gene ID" value="ENSCMMG00000012324.1"/>
</dbReference>
<dbReference type="Proteomes" id="UP000694556">
    <property type="component" value="Chromosome 1"/>
</dbReference>
<reference evidence="2" key="3">
    <citation type="submission" date="2025-09" db="UniProtKB">
        <authorList>
            <consortium name="Ensembl"/>
        </authorList>
    </citation>
    <scope>IDENTIFICATION</scope>
</reference>
<protein>
    <submittedName>
        <fullName evidence="2">Uncharacterized protein</fullName>
    </submittedName>
</protein>
<reference evidence="2" key="2">
    <citation type="submission" date="2025-08" db="UniProtKB">
        <authorList>
            <consortium name="Ensembl"/>
        </authorList>
    </citation>
    <scope>IDENTIFICATION</scope>
</reference>
<name>A0A8C3CEY6_CAIMO</name>
<organism evidence="2 3">
    <name type="scientific">Cairina moschata</name>
    <name type="common">Muscovy duck</name>
    <dbReference type="NCBI Taxonomy" id="8855"/>
    <lineage>
        <taxon>Eukaryota</taxon>
        <taxon>Metazoa</taxon>
        <taxon>Chordata</taxon>
        <taxon>Craniata</taxon>
        <taxon>Vertebrata</taxon>
        <taxon>Euteleostomi</taxon>
        <taxon>Archelosauria</taxon>
        <taxon>Archosauria</taxon>
        <taxon>Dinosauria</taxon>
        <taxon>Saurischia</taxon>
        <taxon>Theropoda</taxon>
        <taxon>Coelurosauria</taxon>
        <taxon>Aves</taxon>
        <taxon>Neognathae</taxon>
        <taxon>Galloanserae</taxon>
        <taxon>Anseriformes</taxon>
        <taxon>Anatidae</taxon>
        <taxon>Anatinae</taxon>
        <taxon>Cairina</taxon>
    </lineage>
</organism>
<sequence length="111" mass="11779">MLTSAQRTPPRQSITCCGGPTDRSEPALIQRYRALGTPATLRKATGDANSKDNQELLHTQHGHETPRGQMSSLPCAHTSPSPRPTHPAARTRRSPSPAPSLTCCTPGTPCG</sequence>
<keyword evidence="3" id="KW-1185">Reference proteome</keyword>
<reference evidence="2" key="1">
    <citation type="submission" date="2018-09" db="EMBL/GenBank/DDBJ databases">
        <title>Common duck and Muscovy duck high density SNP chip.</title>
        <authorList>
            <person name="Vignal A."/>
            <person name="Thebault N."/>
            <person name="Warren W.C."/>
        </authorList>
    </citation>
    <scope>NUCLEOTIDE SEQUENCE [LARGE SCALE GENOMIC DNA]</scope>
</reference>
<feature type="region of interest" description="Disordered" evidence="1">
    <location>
        <begin position="36"/>
        <end position="111"/>
    </location>
</feature>
<evidence type="ECO:0000313" key="3">
    <source>
        <dbReference type="Proteomes" id="UP000694556"/>
    </source>
</evidence>
<evidence type="ECO:0000313" key="2">
    <source>
        <dbReference type="Ensembl" id="ENSCMMP00000019554.1"/>
    </source>
</evidence>
<feature type="compositionally biased region" description="Polar residues" evidence="1">
    <location>
        <begin position="1"/>
        <end position="15"/>
    </location>
</feature>
<feature type="region of interest" description="Disordered" evidence="1">
    <location>
        <begin position="1"/>
        <end position="23"/>
    </location>
</feature>